<evidence type="ECO:0000259" key="1">
    <source>
        <dbReference type="Pfam" id="PF04248"/>
    </source>
</evidence>
<proteinExistence type="predicted"/>
<dbReference type="EMBL" id="BAABBO010000026">
    <property type="protein sequence ID" value="GAA3980006.1"/>
    <property type="molecule type" value="Genomic_DNA"/>
</dbReference>
<reference evidence="3" key="1">
    <citation type="journal article" date="2019" name="Int. J. Syst. Evol. Microbiol.">
        <title>The Global Catalogue of Microorganisms (GCM) 10K type strain sequencing project: providing services to taxonomists for standard genome sequencing and annotation.</title>
        <authorList>
            <consortium name="The Broad Institute Genomics Platform"/>
            <consortium name="The Broad Institute Genome Sequencing Center for Infectious Disease"/>
            <person name="Wu L."/>
            <person name="Ma J."/>
        </authorList>
    </citation>
    <scope>NUCLEOTIDE SEQUENCE [LARGE SCALE GENOMIC DNA]</scope>
    <source>
        <strain evidence="3">JCM 17555</strain>
    </source>
</reference>
<evidence type="ECO:0000313" key="3">
    <source>
        <dbReference type="Proteomes" id="UP001501337"/>
    </source>
</evidence>
<keyword evidence="3" id="KW-1185">Reference proteome</keyword>
<organism evidence="2 3">
    <name type="scientific">Allohahella marinimesophila</name>
    <dbReference type="NCBI Taxonomy" id="1054972"/>
    <lineage>
        <taxon>Bacteria</taxon>
        <taxon>Pseudomonadati</taxon>
        <taxon>Pseudomonadota</taxon>
        <taxon>Gammaproteobacteria</taxon>
        <taxon>Oceanospirillales</taxon>
        <taxon>Hahellaceae</taxon>
        <taxon>Allohahella</taxon>
    </lineage>
</organism>
<comment type="caution">
    <text evidence="2">The sequence shown here is derived from an EMBL/GenBank/DDBJ whole genome shotgun (WGS) entry which is preliminary data.</text>
</comment>
<dbReference type="PANTHER" id="PTHR34310">
    <property type="entry name" value="DUF427 DOMAIN PROTEIN (AFU_ORTHOLOGUE AFUA_3G02220)"/>
    <property type="match status" value="1"/>
</dbReference>
<sequence>MKAIWKGQVIAESDDIVEVEGNRYFPWDSLNGCYFMKSDTTTTCGWKGEAKYLNVVVEDQENRDAAWYYPEPKPDAQEIKDRVAFGSGVEVKA</sequence>
<dbReference type="RefSeq" id="WP_344809871.1">
    <property type="nucleotide sequence ID" value="NZ_BAABBO010000026.1"/>
</dbReference>
<accession>A0ABP7QCF8</accession>
<evidence type="ECO:0000313" key="2">
    <source>
        <dbReference type="EMBL" id="GAA3980006.1"/>
    </source>
</evidence>
<protein>
    <submittedName>
        <fullName evidence="2">DUF427 domain-containing protein</fullName>
    </submittedName>
</protein>
<dbReference type="InterPro" id="IPR007361">
    <property type="entry name" value="DUF427"/>
</dbReference>
<dbReference type="InterPro" id="IPR038694">
    <property type="entry name" value="DUF427_sf"/>
</dbReference>
<name>A0ABP7QCF8_9GAMM</name>
<dbReference type="Pfam" id="PF04248">
    <property type="entry name" value="NTP_transf_9"/>
    <property type="match status" value="1"/>
</dbReference>
<gene>
    <name evidence="2" type="ORF">GCM10022278_40540</name>
</gene>
<dbReference type="Proteomes" id="UP001501337">
    <property type="component" value="Unassembled WGS sequence"/>
</dbReference>
<dbReference type="PANTHER" id="PTHR34310:SF5">
    <property type="entry name" value="DUF427 DOMAIN PROTEIN (AFU_ORTHOLOGUE AFUA_3G02220)"/>
    <property type="match status" value="1"/>
</dbReference>
<feature type="domain" description="DUF427" evidence="1">
    <location>
        <begin position="1"/>
        <end position="85"/>
    </location>
</feature>
<dbReference type="Gene3D" id="2.170.150.40">
    <property type="entry name" value="Domain of unknown function (DUF427)"/>
    <property type="match status" value="1"/>
</dbReference>